<evidence type="ECO:0000256" key="1">
    <source>
        <dbReference type="SAM" id="Phobius"/>
    </source>
</evidence>
<dbReference type="AlphaFoldDB" id="A0A0F9RH74"/>
<feature type="transmembrane region" description="Helical" evidence="1">
    <location>
        <begin position="82"/>
        <end position="99"/>
    </location>
</feature>
<gene>
    <name evidence="2" type="ORF">LCGC14_0595130</name>
</gene>
<organism evidence="2">
    <name type="scientific">marine sediment metagenome</name>
    <dbReference type="NCBI Taxonomy" id="412755"/>
    <lineage>
        <taxon>unclassified sequences</taxon>
        <taxon>metagenomes</taxon>
        <taxon>ecological metagenomes</taxon>
    </lineage>
</organism>
<evidence type="ECO:0000313" key="2">
    <source>
        <dbReference type="EMBL" id="KKN54164.1"/>
    </source>
</evidence>
<dbReference type="EMBL" id="LAZR01000940">
    <property type="protein sequence ID" value="KKN54164.1"/>
    <property type="molecule type" value="Genomic_DNA"/>
</dbReference>
<sequence length="122" mass="12983">MRKIFALVLMIAVAAFASGWALALVAVPVDAVATGISVEATIPVSGELEISAIGESGSMAIANRQTNWRDVINRAFGFDKPLGASIFWTGALFALVWILRSHLRARNKTDGDSEDQMAGHPS</sequence>
<comment type="caution">
    <text evidence="2">The sequence shown here is derived from an EMBL/GenBank/DDBJ whole genome shotgun (WGS) entry which is preliminary data.</text>
</comment>
<accession>A0A0F9RH74</accession>
<keyword evidence="1" id="KW-1133">Transmembrane helix</keyword>
<proteinExistence type="predicted"/>
<keyword evidence="1" id="KW-0812">Transmembrane</keyword>
<reference evidence="2" key="1">
    <citation type="journal article" date="2015" name="Nature">
        <title>Complex archaea that bridge the gap between prokaryotes and eukaryotes.</title>
        <authorList>
            <person name="Spang A."/>
            <person name="Saw J.H."/>
            <person name="Jorgensen S.L."/>
            <person name="Zaremba-Niedzwiedzka K."/>
            <person name="Martijn J."/>
            <person name="Lind A.E."/>
            <person name="van Eijk R."/>
            <person name="Schleper C."/>
            <person name="Guy L."/>
            <person name="Ettema T.J."/>
        </authorList>
    </citation>
    <scope>NUCLEOTIDE SEQUENCE</scope>
</reference>
<keyword evidence="1" id="KW-0472">Membrane</keyword>
<evidence type="ECO:0008006" key="3">
    <source>
        <dbReference type="Google" id="ProtNLM"/>
    </source>
</evidence>
<protein>
    <recommendedName>
        <fullName evidence="3">PDGLE domain-containing protein</fullName>
    </recommendedName>
</protein>
<name>A0A0F9RH74_9ZZZZ</name>